<evidence type="ECO:0000256" key="2">
    <source>
        <dbReference type="SAM" id="Phobius"/>
    </source>
</evidence>
<organism evidence="4 7">
    <name type="scientific">Gluconacetobacter dulcium</name>
    <dbReference type="NCBI Taxonomy" id="2729096"/>
    <lineage>
        <taxon>Bacteria</taxon>
        <taxon>Pseudomonadati</taxon>
        <taxon>Pseudomonadota</taxon>
        <taxon>Alphaproteobacteria</taxon>
        <taxon>Acetobacterales</taxon>
        <taxon>Acetobacteraceae</taxon>
        <taxon>Gluconacetobacter</taxon>
    </lineage>
</organism>
<feature type="domain" description="AsmA" evidence="3">
    <location>
        <begin position="44"/>
        <end position="170"/>
    </location>
</feature>
<dbReference type="PANTHER" id="PTHR30441:SF9">
    <property type="entry name" value="ASMA FAMILY PROTEIN YHJG"/>
    <property type="match status" value="1"/>
</dbReference>
<gene>
    <name evidence="5" type="ORF">HLH25_06720</name>
    <name evidence="4" type="ORF">HLH26_06810</name>
</gene>
<feature type="domain" description="AsmA" evidence="3">
    <location>
        <begin position="227"/>
        <end position="571"/>
    </location>
</feature>
<keyword evidence="2" id="KW-0472">Membrane</keyword>
<evidence type="ECO:0000313" key="7">
    <source>
        <dbReference type="Proteomes" id="UP000561077"/>
    </source>
</evidence>
<evidence type="ECO:0000313" key="6">
    <source>
        <dbReference type="Proteomes" id="UP000540490"/>
    </source>
</evidence>
<sequence length="737" mass="77433">MEHHHVTAGFPLPALHPPATAQHGDPFLTPQPGTPPRPSPIRRTLAILAGVFALTIILLIALWNWDWFVPMLNRRASASLHRPVTVAHLHVRLGWTTTITLDDLHIAQPEGFTAEKEEFASAKSLTIAIKPWPSLVGHGLTLPLVALDSPRGDIVALKDGRNNYTFTADGKPAPDDGSPTTLPDIGELRITDGDIRIALARLRSDFRLAVHTTPPAEGKPGTIVADAKGRYAAQPITGHFVGGALLTLANAQNPYPVDLSIANGPTSVTLRGTVDDPLHFAGAQLNLKLAGPDMSLLYPLIGIPIPQTPRYSIAGKLDYTEAKIRFTGFDGHLGGSDIGGDIIVDPHRKVPFVEATLRSHRVDLADLAGFVGAEPGHDTTADTADTNVLPDQRINVPKLNAVNAHIVYHGDHIDNKRIPLDNIDVDATVQDGAINVRKLNFAVGTGTLASTATLNPAANNDFSTRFKLDVSRVPVARLMKGAGSLEGQGTIGGHVTLSSTGHSVANLVANGTGGITLVLDQGGHLSAILPDLLGLQLGNALLSALGLPDRTPLRCFIADMPLKDGILSTNAFLLQTGDTRTTGDGTINFRTNTLNYAITTRAIHFTIASFPGAVHITGPLRSPTILPGAEIAGRLAATGALAAVFPPAAIIPTIQFGVGKGSACEQAVEQANANPAAGIAPGATTGPHPSPAAKAGRTEASRSKATHPATSTSAAQVRAAWEKKLKMQTTQQKQNSR</sequence>
<feature type="transmembrane region" description="Helical" evidence="2">
    <location>
        <begin position="45"/>
        <end position="65"/>
    </location>
</feature>
<dbReference type="Proteomes" id="UP000540490">
    <property type="component" value="Unassembled WGS sequence"/>
</dbReference>
<dbReference type="GO" id="GO:0090313">
    <property type="term" value="P:regulation of protein targeting to membrane"/>
    <property type="evidence" value="ECO:0007669"/>
    <property type="project" value="TreeGrafter"/>
</dbReference>
<dbReference type="PANTHER" id="PTHR30441">
    <property type="entry name" value="DUF748 DOMAIN-CONTAINING PROTEIN"/>
    <property type="match status" value="1"/>
</dbReference>
<dbReference type="InterPro" id="IPR007844">
    <property type="entry name" value="AsmA"/>
</dbReference>
<evidence type="ECO:0000256" key="1">
    <source>
        <dbReference type="SAM" id="MobiDB-lite"/>
    </source>
</evidence>
<dbReference type="EMBL" id="JABEQO010000006">
    <property type="protein sequence ID" value="MBB2164256.1"/>
    <property type="molecule type" value="Genomic_DNA"/>
</dbReference>
<dbReference type="GO" id="GO:0005886">
    <property type="term" value="C:plasma membrane"/>
    <property type="evidence" value="ECO:0007669"/>
    <property type="project" value="TreeGrafter"/>
</dbReference>
<keyword evidence="2" id="KW-1133">Transmembrane helix</keyword>
<dbReference type="Pfam" id="PF05170">
    <property type="entry name" value="AsmA"/>
    <property type="match status" value="2"/>
</dbReference>
<protein>
    <submittedName>
        <fullName evidence="4">AsmA family protein</fullName>
    </submittedName>
</protein>
<accession>A0A7W4IJY6</accession>
<proteinExistence type="predicted"/>
<reference evidence="6 7" key="1">
    <citation type="submission" date="2020-04" db="EMBL/GenBank/DDBJ databases">
        <title>Description of novel Gluconacetobacter.</title>
        <authorList>
            <person name="Sombolestani A."/>
        </authorList>
    </citation>
    <scope>NUCLEOTIDE SEQUENCE [LARGE SCALE GENOMIC DNA]</scope>
    <source>
        <strain evidence="5 6">LMG 1728</strain>
        <strain evidence="4 7">LMG 1731</strain>
    </source>
</reference>
<keyword evidence="6" id="KW-1185">Reference proteome</keyword>
<evidence type="ECO:0000259" key="3">
    <source>
        <dbReference type="Pfam" id="PF05170"/>
    </source>
</evidence>
<comment type="caution">
    <text evidence="4">The sequence shown here is derived from an EMBL/GenBank/DDBJ whole genome shotgun (WGS) entry which is preliminary data.</text>
</comment>
<dbReference type="InterPro" id="IPR052894">
    <property type="entry name" value="AsmA-related"/>
</dbReference>
<dbReference type="EMBL" id="JABEQN010000006">
    <property type="protein sequence ID" value="MBB2193336.1"/>
    <property type="molecule type" value="Genomic_DNA"/>
</dbReference>
<name>A0A7W4IJY6_9PROT</name>
<dbReference type="RefSeq" id="WP_182973346.1">
    <property type="nucleotide sequence ID" value="NZ_JABEQN010000006.1"/>
</dbReference>
<feature type="region of interest" description="Disordered" evidence="1">
    <location>
        <begin position="676"/>
        <end position="718"/>
    </location>
</feature>
<keyword evidence="2" id="KW-0812">Transmembrane</keyword>
<dbReference type="AlphaFoldDB" id="A0A7W4IJY6"/>
<feature type="compositionally biased region" description="Low complexity" evidence="1">
    <location>
        <begin position="676"/>
        <end position="687"/>
    </location>
</feature>
<evidence type="ECO:0000313" key="4">
    <source>
        <dbReference type="EMBL" id="MBB2164256.1"/>
    </source>
</evidence>
<dbReference type="Proteomes" id="UP000561077">
    <property type="component" value="Unassembled WGS sequence"/>
</dbReference>
<evidence type="ECO:0000313" key="5">
    <source>
        <dbReference type="EMBL" id="MBB2193336.1"/>
    </source>
</evidence>